<dbReference type="InterPro" id="IPR003447">
    <property type="entry name" value="FEMABX"/>
</dbReference>
<dbReference type="InterPro" id="IPR050644">
    <property type="entry name" value="PG_Glycine_Bridge_Synth"/>
</dbReference>
<organism evidence="7 8">
    <name type="scientific">Ruminococcus albus SY3</name>
    <dbReference type="NCBI Taxonomy" id="1341156"/>
    <lineage>
        <taxon>Bacteria</taxon>
        <taxon>Bacillati</taxon>
        <taxon>Bacillota</taxon>
        <taxon>Clostridia</taxon>
        <taxon>Eubacteriales</taxon>
        <taxon>Oscillospiraceae</taxon>
        <taxon>Ruminococcus</taxon>
    </lineage>
</organism>
<keyword evidence="3" id="KW-0133">Cell shape</keyword>
<name>A0A011WR15_RUMAL</name>
<evidence type="ECO:0000256" key="5">
    <source>
        <dbReference type="ARBA" id="ARBA00023315"/>
    </source>
</evidence>
<sequence>MEIIDKKNKELLKEYENFAKNSEYGNFMQSLRWPKVKENWGWDAVISRGADGKIRGTCLVIIKNIPIFPTTFLYAPHGPVCDWSDKEVMTDLFEGIKVLAKKYRAYQFMWDPPFEEKERDRSKLITDMGFSHIDDAPELTTIQARNNYMLRDIKGKTADEVMQSFKPDWRNRIRKGPKKGVYCEICGTEALDDFYPMMEATGIRDGFSIRGKDYFVKFIEGLGKEHCHLFMCYVDEDGKKIPLSGAVTTQYAGKTCYVYGASANHHRNLYPNYLMQWTMINWALEGNCDIYDFMGIPFYKDETNPNYGVYKFKKGFNGEVVTYAGEYFYTFRPIMKKIVDFAEKVYMDMHERKRQKLLKNRNTDMQ</sequence>
<dbReference type="OrthoDB" id="9785911at2"/>
<evidence type="ECO:0000256" key="1">
    <source>
        <dbReference type="ARBA" id="ARBA00009943"/>
    </source>
</evidence>
<protein>
    <submittedName>
        <fullName evidence="7">Methicillin resistance protein</fullName>
    </submittedName>
</protein>
<comment type="caution">
    <text evidence="7">The sequence shown here is derived from an EMBL/GenBank/DDBJ whole genome shotgun (WGS) entry which is preliminary data.</text>
</comment>
<comment type="similarity">
    <text evidence="1">Belongs to the FemABX family.</text>
</comment>
<dbReference type="PATRIC" id="fig|1341156.4.peg.1594"/>
<dbReference type="RefSeq" id="WP_024857797.1">
    <property type="nucleotide sequence ID" value="NZ_JEOB01000002.1"/>
</dbReference>
<dbReference type="PANTHER" id="PTHR36174">
    <property type="entry name" value="LIPID II:GLYCINE GLYCYLTRANSFERASE"/>
    <property type="match status" value="1"/>
</dbReference>
<dbReference type="Gene3D" id="3.40.630.30">
    <property type="match status" value="2"/>
</dbReference>
<keyword evidence="5" id="KW-0012">Acyltransferase</keyword>
<keyword evidence="8" id="KW-1185">Reference proteome</keyword>
<reference evidence="7 8" key="1">
    <citation type="submission" date="2013-06" db="EMBL/GenBank/DDBJ databases">
        <title>Rumen cellulosomics: divergent fiber-degrading strategies revealed by comparative genome-wide analysis of six Ruminococcal strains.</title>
        <authorList>
            <person name="Dassa B."/>
            <person name="Borovok I."/>
            <person name="Lamed R."/>
            <person name="Flint H."/>
            <person name="Yeoman C.J."/>
            <person name="White B."/>
            <person name="Bayer E.A."/>
        </authorList>
    </citation>
    <scope>NUCLEOTIDE SEQUENCE [LARGE SCALE GENOMIC DNA]</scope>
    <source>
        <strain evidence="7 8">SY3</strain>
    </source>
</reference>
<evidence type="ECO:0000256" key="6">
    <source>
        <dbReference type="ARBA" id="ARBA00023316"/>
    </source>
</evidence>
<dbReference type="GO" id="GO:0009252">
    <property type="term" value="P:peptidoglycan biosynthetic process"/>
    <property type="evidence" value="ECO:0007669"/>
    <property type="project" value="UniProtKB-KW"/>
</dbReference>
<keyword evidence="4" id="KW-0573">Peptidoglycan synthesis</keyword>
<dbReference type="Pfam" id="PF02388">
    <property type="entry name" value="FemAB"/>
    <property type="match status" value="1"/>
</dbReference>
<dbReference type="GO" id="GO:0071555">
    <property type="term" value="P:cell wall organization"/>
    <property type="evidence" value="ECO:0007669"/>
    <property type="project" value="UniProtKB-KW"/>
</dbReference>
<dbReference type="Proteomes" id="UP000021369">
    <property type="component" value="Unassembled WGS sequence"/>
</dbReference>
<dbReference type="EMBL" id="JEOB01000002">
    <property type="protein sequence ID" value="EXM39440.1"/>
    <property type="molecule type" value="Genomic_DNA"/>
</dbReference>
<dbReference type="GO" id="GO:0016755">
    <property type="term" value="F:aminoacyltransferase activity"/>
    <property type="evidence" value="ECO:0007669"/>
    <property type="project" value="InterPro"/>
</dbReference>
<evidence type="ECO:0000256" key="3">
    <source>
        <dbReference type="ARBA" id="ARBA00022960"/>
    </source>
</evidence>
<dbReference type="SUPFAM" id="SSF55729">
    <property type="entry name" value="Acyl-CoA N-acyltransferases (Nat)"/>
    <property type="match status" value="2"/>
</dbReference>
<dbReference type="GO" id="GO:0008360">
    <property type="term" value="P:regulation of cell shape"/>
    <property type="evidence" value="ECO:0007669"/>
    <property type="project" value="UniProtKB-KW"/>
</dbReference>
<gene>
    <name evidence="7" type="ORF">RASY3_05890</name>
</gene>
<evidence type="ECO:0000256" key="2">
    <source>
        <dbReference type="ARBA" id="ARBA00022679"/>
    </source>
</evidence>
<evidence type="ECO:0000313" key="7">
    <source>
        <dbReference type="EMBL" id="EXM39440.1"/>
    </source>
</evidence>
<dbReference type="AlphaFoldDB" id="A0A011WR15"/>
<dbReference type="PANTHER" id="PTHR36174:SF1">
    <property type="entry name" value="LIPID II:GLYCINE GLYCYLTRANSFERASE"/>
    <property type="match status" value="1"/>
</dbReference>
<proteinExistence type="inferred from homology"/>
<dbReference type="PROSITE" id="PS51191">
    <property type="entry name" value="FEMABX"/>
    <property type="match status" value="1"/>
</dbReference>
<keyword evidence="6" id="KW-0961">Cell wall biogenesis/degradation</keyword>
<evidence type="ECO:0000256" key="4">
    <source>
        <dbReference type="ARBA" id="ARBA00022984"/>
    </source>
</evidence>
<evidence type="ECO:0000313" key="8">
    <source>
        <dbReference type="Proteomes" id="UP000021369"/>
    </source>
</evidence>
<dbReference type="InterPro" id="IPR016181">
    <property type="entry name" value="Acyl_CoA_acyltransferase"/>
</dbReference>
<keyword evidence="2" id="KW-0808">Transferase</keyword>
<accession>A0A011WR15</accession>